<evidence type="ECO:0000313" key="2">
    <source>
        <dbReference type="EMBL" id="CAA9369205.1"/>
    </source>
</evidence>
<dbReference type="AlphaFoldDB" id="A0A6J4MUC6"/>
<feature type="non-terminal residue" evidence="2">
    <location>
        <position position="1"/>
    </location>
</feature>
<name>A0A6J4MUC6_9BACT</name>
<feature type="compositionally biased region" description="Low complexity" evidence="1">
    <location>
        <begin position="252"/>
        <end position="263"/>
    </location>
</feature>
<feature type="non-terminal residue" evidence="2">
    <location>
        <position position="331"/>
    </location>
</feature>
<protein>
    <submittedName>
        <fullName evidence="2">Uncharacterized protein</fullName>
    </submittedName>
</protein>
<sequence length="331" mass="34157">TWGSRPPRRPGWTPDREPPARVGRLRGPGRHRALSRRGVGLGARHARVPGKRAARLASPGAAGRAGAGGGVPVRLPVRLAGRRHLPRQEVRPRGAPLPPLAHRRRDPGQRAHGPAEGHGAGLPGAPGRRHHRPQLLRPPPAAADLLHQGAGARLLGGADGHAPAGALPHPGAARGDGARPQRGRRPLRPGAERHALLVPHQPPAVPRDDPLSGQRPLADGVRDDGGPLAVGPDGRGGARLPGALVRLRGRLPFAPGRGPVRGAGPHRRAQPGHEQAGAADGHARRGVGEPFAAARDGRQLLSASRGAVRAPAHPARRLSPSTAAPRASGSL</sequence>
<reference evidence="2" key="1">
    <citation type="submission" date="2020-02" db="EMBL/GenBank/DDBJ databases">
        <authorList>
            <person name="Meier V. D."/>
        </authorList>
    </citation>
    <scope>NUCLEOTIDE SEQUENCE</scope>
    <source>
        <strain evidence="2">AVDCRST_MAG89</strain>
    </source>
</reference>
<proteinExistence type="predicted"/>
<feature type="compositionally biased region" description="Low complexity" evidence="1">
    <location>
        <begin position="153"/>
        <end position="180"/>
    </location>
</feature>
<feature type="compositionally biased region" description="Basic residues" evidence="1">
    <location>
        <begin position="23"/>
        <end position="35"/>
    </location>
</feature>
<organism evidence="2">
    <name type="scientific">uncultured Gemmatimonadota bacterium</name>
    <dbReference type="NCBI Taxonomy" id="203437"/>
    <lineage>
        <taxon>Bacteria</taxon>
        <taxon>Pseudomonadati</taxon>
        <taxon>Gemmatimonadota</taxon>
        <taxon>environmental samples</taxon>
    </lineage>
</organism>
<evidence type="ECO:0000256" key="1">
    <source>
        <dbReference type="SAM" id="MobiDB-lite"/>
    </source>
</evidence>
<dbReference type="EMBL" id="CADCTV010000925">
    <property type="protein sequence ID" value="CAA9369205.1"/>
    <property type="molecule type" value="Genomic_DNA"/>
</dbReference>
<feature type="region of interest" description="Disordered" evidence="1">
    <location>
        <begin position="153"/>
        <end position="331"/>
    </location>
</feature>
<accession>A0A6J4MUC6</accession>
<feature type="region of interest" description="Disordered" evidence="1">
    <location>
        <begin position="1"/>
        <end position="139"/>
    </location>
</feature>
<feature type="compositionally biased region" description="Basic residues" evidence="1">
    <location>
        <begin position="44"/>
        <end position="54"/>
    </location>
</feature>
<gene>
    <name evidence="2" type="ORF">AVDCRST_MAG89-4418</name>
</gene>
<feature type="compositionally biased region" description="Basic and acidic residues" evidence="1">
    <location>
        <begin position="106"/>
        <end position="115"/>
    </location>
</feature>